<proteinExistence type="predicted"/>
<dbReference type="RefSeq" id="WP_369609748.1">
    <property type="nucleotide sequence ID" value="NZ_AP031322.1"/>
</dbReference>
<dbReference type="EMBL" id="AP031322">
    <property type="protein sequence ID" value="BFH74218.1"/>
    <property type="molecule type" value="Genomic_DNA"/>
</dbReference>
<accession>A0AAT9GTK6</accession>
<dbReference type="KEGG" id="sjv:SJAV_21620"/>
<evidence type="ECO:0000313" key="1">
    <source>
        <dbReference type="EMBL" id="BFH74218.1"/>
    </source>
</evidence>
<protein>
    <submittedName>
        <fullName evidence="1">Uncharacterized protein</fullName>
    </submittedName>
</protein>
<sequence length="42" mass="4580">MKVIDAVYDNLKDEICQSVNGVKYVAKMEVSGADNIPRVAVP</sequence>
<dbReference type="AlphaFoldDB" id="A0AAT9GTK6"/>
<organism evidence="1">
    <name type="scientific">Sulfurisphaera javensis</name>
    <dbReference type="NCBI Taxonomy" id="2049879"/>
    <lineage>
        <taxon>Archaea</taxon>
        <taxon>Thermoproteota</taxon>
        <taxon>Thermoprotei</taxon>
        <taxon>Sulfolobales</taxon>
        <taxon>Sulfolobaceae</taxon>
        <taxon>Sulfurisphaera</taxon>
    </lineage>
</organism>
<gene>
    <name evidence="1" type="ORF">SJAV_21620</name>
</gene>
<reference evidence="1" key="1">
    <citation type="submission" date="2024-03" db="EMBL/GenBank/DDBJ databases">
        <title>Complete genome sequence of Sulfurisphaera javensis strain KD-1.</title>
        <authorList>
            <person name="Sakai H."/>
            <person name="Nur N."/>
            <person name="Suwanto A."/>
            <person name="Kurosawa N."/>
        </authorList>
    </citation>
    <scope>NUCLEOTIDE SEQUENCE</scope>
    <source>
        <strain evidence="1">KD-1</strain>
    </source>
</reference>
<dbReference type="GeneID" id="92355113"/>
<name>A0AAT9GTK6_9CREN</name>